<proteinExistence type="predicted"/>
<dbReference type="HOGENOM" id="CLU_3088284_0_0_1"/>
<evidence type="ECO:0000313" key="2">
    <source>
        <dbReference type="Proteomes" id="UP000016932"/>
    </source>
</evidence>
<dbReference type="KEGG" id="pfj:MYCFIDRAFT_172516"/>
<name>M3AQE6_PSEFD</name>
<dbReference type="EMBL" id="KB446556">
    <property type="protein sequence ID" value="EME86826.1"/>
    <property type="molecule type" value="Genomic_DNA"/>
</dbReference>
<evidence type="ECO:0000313" key="1">
    <source>
        <dbReference type="EMBL" id="EME86826.1"/>
    </source>
</evidence>
<dbReference type="RefSeq" id="XP_007923968.1">
    <property type="nucleotide sequence ID" value="XM_007925777.1"/>
</dbReference>
<dbReference type="VEuPathDB" id="FungiDB:MYCFIDRAFT_172516"/>
<gene>
    <name evidence="1" type="ORF">MYCFIDRAFT_172516</name>
</gene>
<dbReference type="AlphaFoldDB" id="M3AQE6"/>
<sequence>MRNGRKPTAKGEGEGEVNAPVDVAVTNSALATCDHHPARNNSYFAYACTALL</sequence>
<reference evidence="1 2" key="1">
    <citation type="journal article" date="2012" name="PLoS Pathog.">
        <title>Diverse lifestyles and strategies of plant pathogenesis encoded in the genomes of eighteen Dothideomycetes fungi.</title>
        <authorList>
            <person name="Ohm R.A."/>
            <person name="Feau N."/>
            <person name="Henrissat B."/>
            <person name="Schoch C.L."/>
            <person name="Horwitz B.A."/>
            <person name="Barry K.W."/>
            <person name="Condon B.J."/>
            <person name="Copeland A.C."/>
            <person name="Dhillon B."/>
            <person name="Glaser F."/>
            <person name="Hesse C.N."/>
            <person name="Kosti I."/>
            <person name="LaButti K."/>
            <person name="Lindquist E.A."/>
            <person name="Lucas S."/>
            <person name="Salamov A.A."/>
            <person name="Bradshaw R.E."/>
            <person name="Ciuffetti L."/>
            <person name="Hamelin R.C."/>
            <person name="Kema G.H.J."/>
            <person name="Lawrence C."/>
            <person name="Scott J.A."/>
            <person name="Spatafora J.W."/>
            <person name="Turgeon B.G."/>
            <person name="de Wit P.J.G.M."/>
            <person name="Zhong S."/>
            <person name="Goodwin S.B."/>
            <person name="Grigoriev I.V."/>
        </authorList>
    </citation>
    <scope>NUCLEOTIDE SEQUENCE [LARGE SCALE GENOMIC DNA]</scope>
    <source>
        <strain evidence="1 2">CIRAD86</strain>
    </source>
</reference>
<keyword evidence="2" id="KW-1185">Reference proteome</keyword>
<protein>
    <submittedName>
        <fullName evidence="1">Uncharacterized protein</fullName>
    </submittedName>
</protein>
<dbReference type="GeneID" id="19332804"/>
<organism evidence="1 2">
    <name type="scientific">Pseudocercospora fijiensis (strain CIRAD86)</name>
    <name type="common">Black leaf streak disease fungus</name>
    <name type="synonym">Mycosphaerella fijiensis</name>
    <dbReference type="NCBI Taxonomy" id="383855"/>
    <lineage>
        <taxon>Eukaryota</taxon>
        <taxon>Fungi</taxon>
        <taxon>Dikarya</taxon>
        <taxon>Ascomycota</taxon>
        <taxon>Pezizomycotina</taxon>
        <taxon>Dothideomycetes</taxon>
        <taxon>Dothideomycetidae</taxon>
        <taxon>Mycosphaerellales</taxon>
        <taxon>Mycosphaerellaceae</taxon>
        <taxon>Pseudocercospora</taxon>
    </lineage>
</organism>
<dbReference type="Proteomes" id="UP000016932">
    <property type="component" value="Unassembled WGS sequence"/>
</dbReference>
<accession>M3AQE6</accession>